<keyword evidence="3" id="KW-1185">Reference proteome</keyword>
<feature type="compositionally biased region" description="Basic and acidic residues" evidence="1">
    <location>
        <begin position="18"/>
        <end position="27"/>
    </location>
</feature>
<gene>
    <name evidence="2" type="ORF">POCTA_138.1.T0630017</name>
</gene>
<feature type="compositionally biased region" description="Low complexity" evidence="1">
    <location>
        <begin position="270"/>
        <end position="288"/>
    </location>
</feature>
<evidence type="ECO:0000256" key="1">
    <source>
        <dbReference type="SAM" id="MobiDB-lite"/>
    </source>
</evidence>
<feature type="compositionally biased region" description="Polar residues" evidence="1">
    <location>
        <begin position="1"/>
        <end position="16"/>
    </location>
</feature>
<dbReference type="OMA" id="VFQQTAI"/>
<comment type="caution">
    <text evidence="2">The sequence shown here is derived from an EMBL/GenBank/DDBJ whole genome shotgun (WGS) entry which is preliminary data.</text>
</comment>
<reference evidence="2" key="1">
    <citation type="submission" date="2021-01" db="EMBL/GenBank/DDBJ databases">
        <authorList>
            <consortium name="Genoscope - CEA"/>
            <person name="William W."/>
        </authorList>
    </citation>
    <scope>NUCLEOTIDE SEQUENCE</scope>
</reference>
<feature type="compositionally biased region" description="Low complexity" evidence="1">
    <location>
        <begin position="71"/>
        <end position="109"/>
    </location>
</feature>
<dbReference type="NCBIfam" id="TIGR01053">
    <property type="entry name" value="LSD1"/>
    <property type="match status" value="1"/>
</dbReference>
<protein>
    <submittedName>
        <fullName evidence="2">Uncharacterized protein</fullName>
    </submittedName>
</protein>
<feature type="compositionally biased region" description="Acidic residues" evidence="1">
    <location>
        <begin position="28"/>
        <end position="39"/>
    </location>
</feature>
<evidence type="ECO:0000313" key="3">
    <source>
        <dbReference type="Proteomes" id="UP000683925"/>
    </source>
</evidence>
<dbReference type="OrthoDB" id="310866at2759"/>
<feature type="region of interest" description="Disordered" evidence="1">
    <location>
        <begin position="270"/>
        <end position="308"/>
    </location>
</feature>
<accession>A0A8S1V8R7</accession>
<proteinExistence type="predicted"/>
<sequence>MSENDANLGLLSNKSNAKYKEPKKNSDDFEIQDYGDDQEYVSLDDAKVQHAEVIQPKQIEQPITPPQNNIQSQPELQKNQNQQQTQQQNQFTPQQQIQHPQIQQQQQQQVPINQYQNQYSQYQYTPYQNQQYSYQQNQQYNPVSNVFQQTAVLIDRSFNQRTQTYQTCMHCKTPQMIQDEKQPFMCFRCQQINKPNFGYFQCGSCKITVMYQSGLSNLIRCTKCQTMNYVQQPNLPNTLQQYQQSQQQQNLLQQQQQQQFNISNSQLFQSQNQQANQQQLSEYSQYQQPNKEQKTIARNQVDPMYQEK</sequence>
<organism evidence="2 3">
    <name type="scientific">Paramecium octaurelia</name>
    <dbReference type="NCBI Taxonomy" id="43137"/>
    <lineage>
        <taxon>Eukaryota</taxon>
        <taxon>Sar</taxon>
        <taxon>Alveolata</taxon>
        <taxon>Ciliophora</taxon>
        <taxon>Intramacronucleata</taxon>
        <taxon>Oligohymenophorea</taxon>
        <taxon>Peniculida</taxon>
        <taxon>Parameciidae</taxon>
        <taxon>Paramecium</taxon>
    </lineage>
</organism>
<name>A0A8S1V8R7_PAROT</name>
<evidence type="ECO:0000313" key="2">
    <source>
        <dbReference type="EMBL" id="CAD8173928.1"/>
    </source>
</evidence>
<dbReference type="AlphaFoldDB" id="A0A8S1V8R7"/>
<dbReference type="EMBL" id="CAJJDP010000062">
    <property type="protein sequence ID" value="CAD8173928.1"/>
    <property type="molecule type" value="Genomic_DNA"/>
</dbReference>
<dbReference type="Proteomes" id="UP000683925">
    <property type="component" value="Unassembled WGS sequence"/>
</dbReference>
<feature type="region of interest" description="Disordered" evidence="1">
    <location>
        <begin position="1"/>
        <end position="109"/>
    </location>
</feature>